<dbReference type="Proteomes" id="UP000259030">
    <property type="component" value="Plasmid pDFI2"/>
</dbReference>
<feature type="transmembrane region" description="Helical" evidence="6">
    <location>
        <begin position="287"/>
        <end position="306"/>
    </location>
</feature>
<dbReference type="RefSeq" id="WP_027462175.1">
    <property type="nucleotide sequence ID" value="NZ_CP021083.1"/>
</dbReference>
<gene>
    <name evidence="7" type="ORF">DFI_17350</name>
</gene>
<dbReference type="EMBL" id="CP021083">
    <property type="protein sequence ID" value="ASN82952.1"/>
    <property type="molecule type" value="Genomic_DNA"/>
</dbReference>
<dbReference type="STRING" id="317577.GCA_000419625_03517"/>
<evidence type="ECO:0000256" key="4">
    <source>
        <dbReference type="ARBA" id="ARBA00022989"/>
    </source>
</evidence>
<geneLocation type="plasmid" evidence="8">
    <name>pdfi2</name>
</geneLocation>
<comment type="subcellular location">
    <subcellularLocation>
        <location evidence="1">Cell membrane</location>
        <topology evidence="1">Multi-pass membrane protein</topology>
    </subcellularLocation>
</comment>
<keyword evidence="5 6" id="KW-0472">Membrane</keyword>
<dbReference type="InterPro" id="IPR001851">
    <property type="entry name" value="ABC_transp_permease"/>
</dbReference>
<proteinExistence type="predicted"/>
<reference evidence="7 8" key="1">
    <citation type="submission" date="2017-05" db="EMBL/GenBank/DDBJ databases">
        <title>The complete genome sequence of Deinococcus ficus isolated from the rhizosphere of the Ficus religiosa L. in Taiwan.</title>
        <authorList>
            <person name="Wu K.-M."/>
            <person name="Liao T.-L."/>
            <person name="Liu Y.-M."/>
            <person name="Young C.-C."/>
            <person name="Tsai S.-F."/>
        </authorList>
    </citation>
    <scope>NUCLEOTIDE SEQUENCE [LARGE SCALE GENOMIC DNA]</scope>
    <source>
        <strain evidence="7 8">CC-FR2-10</strain>
        <plasmid evidence="8">pdfi2</plasmid>
    </source>
</reference>
<keyword evidence="3 6" id="KW-0812">Transmembrane</keyword>
<feature type="transmembrane region" description="Helical" evidence="6">
    <location>
        <begin position="170"/>
        <end position="188"/>
    </location>
</feature>
<evidence type="ECO:0000313" key="7">
    <source>
        <dbReference type="EMBL" id="ASN82952.1"/>
    </source>
</evidence>
<feature type="transmembrane region" description="Helical" evidence="6">
    <location>
        <begin position="257"/>
        <end position="280"/>
    </location>
</feature>
<feature type="transmembrane region" description="Helical" evidence="6">
    <location>
        <begin position="47"/>
        <end position="74"/>
    </location>
</feature>
<feature type="transmembrane region" description="Helical" evidence="6">
    <location>
        <begin position="94"/>
        <end position="113"/>
    </location>
</feature>
<name>A0A221T226_9DEIO</name>
<dbReference type="PANTHER" id="PTHR30482:SF17">
    <property type="entry name" value="ABC TRANSPORTER ATP-BINDING PROTEIN"/>
    <property type="match status" value="1"/>
</dbReference>
<accession>A0A221T226</accession>
<dbReference type="Pfam" id="PF02653">
    <property type="entry name" value="BPD_transp_2"/>
    <property type="match status" value="1"/>
</dbReference>
<feature type="transmembrane region" description="Helical" evidence="6">
    <location>
        <begin position="22"/>
        <end position="40"/>
    </location>
</feature>
<dbReference type="AlphaFoldDB" id="A0A221T226"/>
<dbReference type="GO" id="GO:0015658">
    <property type="term" value="F:branched-chain amino acid transmembrane transporter activity"/>
    <property type="evidence" value="ECO:0007669"/>
    <property type="project" value="InterPro"/>
</dbReference>
<organism evidence="7 8">
    <name type="scientific">Deinococcus ficus</name>
    <dbReference type="NCBI Taxonomy" id="317577"/>
    <lineage>
        <taxon>Bacteria</taxon>
        <taxon>Thermotogati</taxon>
        <taxon>Deinococcota</taxon>
        <taxon>Deinococci</taxon>
        <taxon>Deinococcales</taxon>
        <taxon>Deinococcaceae</taxon>
        <taxon>Deinococcus</taxon>
    </lineage>
</organism>
<feature type="transmembrane region" description="Helical" evidence="6">
    <location>
        <begin position="120"/>
        <end position="143"/>
    </location>
</feature>
<keyword evidence="2" id="KW-1003">Cell membrane</keyword>
<feature type="transmembrane region" description="Helical" evidence="6">
    <location>
        <begin position="218"/>
        <end position="237"/>
    </location>
</feature>
<sequence>MSAVTPAPPATRVADPGRRARAAWLIGLALLLLILPKLIYPVLALDILAWGLFAVAFDLLFGFSGLLSFGHAAFWGSSAYATAYLLSHGQSVPVALLGGTLTALVLAVPIAYLSVRSVGIYFSMITLAFAQMLSFLALQWTAITGGENGLQGFARPSFLGLDFSDSTTRYYFTLAIFTAGFLIAYRAVRSPFGQALQAVRDNEQRAQSVGYDPARFKFTAFLISAGLAGLAGALYTFGHGVVSLEVVNWKTSGEVVMMTLLGGTTTLFGPVVGAGLVLLLRDILTTANLPVGIVTGLVFVLVVLFFRRGVVGTIQHWGRRK</sequence>
<evidence type="ECO:0000256" key="2">
    <source>
        <dbReference type="ARBA" id="ARBA00022475"/>
    </source>
</evidence>
<dbReference type="CDD" id="cd06581">
    <property type="entry name" value="TM_PBP1_LivM_like"/>
    <property type="match status" value="1"/>
</dbReference>
<dbReference type="GO" id="GO:0005886">
    <property type="term" value="C:plasma membrane"/>
    <property type="evidence" value="ECO:0007669"/>
    <property type="project" value="UniProtKB-SubCell"/>
</dbReference>
<evidence type="ECO:0000256" key="3">
    <source>
        <dbReference type="ARBA" id="ARBA00022692"/>
    </source>
</evidence>
<dbReference type="InterPro" id="IPR043428">
    <property type="entry name" value="LivM-like"/>
</dbReference>
<keyword evidence="4 6" id="KW-1133">Transmembrane helix</keyword>
<protein>
    <submittedName>
        <fullName evidence="7">Branched-chain amino acid ABC transporter permease</fullName>
    </submittedName>
</protein>
<evidence type="ECO:0000256" key="6">
    <source>
        <dbReference type="SAM" id="Phobius"/>
    </source>
</evidence>
<dbReference type="PANTHER" id="PTHR30482">
    <property type="entry name" value="HIGH-AFFINITY BRANCHED-CHAIN AMINO ACID TRANSPORT SYSTEM PERMEASE"/>
    <property type="match status" value="1"/>
</dbReference>
<keyword evidence="7" id="KW-0614">Plasmid</keyword>
<keyword evidence="8" id="KW-1185">Reference proteome</keyword>
<dbReference type="KEGG" id="dfc:DFI_17350"/>
<evidence type="ECO:0000313" key="8">
    <source>
        <dbReference type="Proteomes" id="UP000259030"/>
    </source>
</evidence>
<evidence type="ECO:0000256" key="1">
    <source>
        <dbReference type="ARBA" id="ARBA00004651"/>
    </source>
</evidence>
<evidence type="ECO:0000256" key="5">
    <source>
        <dbReference type="ARBA" id="ARBA00023136"/>
    </source>
</evidence>